<dbReference type="EC" id="2.7.3.9" evidence="6 17"/>
<dbReference type="Proteomes" id="UP000283513">
    <property type="component" value="Unassembled WGS sequence"/>
</dbReference>
<evidence type="ECO:0000256" key="9">
    <source>
        <dbReference type="ARBA" id="ARBA00022490"/>
    </source>
</evidence>
<dbReference type="PIRSF" id="PIRSF000732">
    <property type="entry name" value="PTS_enzyme_I"/>
    <property type="match status" value="1"/>
</dbReference>
<evidence type="ECO:0000256" key="7">
    <source>
        <dbReference type="ARBA" id="ARBA00016544"/>
    </source>
</evidence>
<evidence type="ECO:0000313" key="26">
    <source>
        <dbReference type="Proteomes" id="UP000283513"/>
    </source>
</evidence>
<dbReference type="InterPro" id="IPR050499">
    <property type="entry name" value="PEP-utilizing_PTS_enzyme"/>
</dbReference>
<dbReference type="Gene3D" id="1.10.274.10">
    <property type="entry name" value="PtsI, HPr-binding domain"/>
    <property type="match status" value="1"/>
</dbReference>
<dbReference type="Pfam" id="PF02896">
    <property type="entry name" value="PEP-utilizers_C"/>
    <property type="match status" value="1"/>
</dbReference>
<dbReference type="SUPFAM" id="SSF47831">
    <property type="entry name" value="Enzyme I of the PEP:sugar phosphotransferase system HPr-binding (sub)domain"/>
    <property type="match status" value="1"/>
</dbReference>
<feature type="binding site" evidence="19">
    <location>
        <begin position="455"/>
        <end position="456"/>
    </location>
    <ligand>
        <name>phosphoenolpyruvate</name>
        <dbReference type="ChEBI" id="CHEBI:58702"/>
    </ligand>
</feature>
<feature type="binding site" evidence="19">
    <location>
        <position position="334"/>
    </location>
    <ligand>
        <name>phosphoenolpyruvate</name>
        <dbReference type="ChEBI" id="CHEBI:58702"/>
    </ligand>
</feature>
<dbReference type="PRINTS" id="PR01736">
    <property type="entry name" value="PHPHTRNFRASE"/>
</dbReference>
<dbReference type="InterPro" id="IPR015813">
    <property type="entry name" value="Pyrv/PenolPyrv_kinase-like_dom"/>
</dbReference>
<dbReference type="SUPFAM" id="SSF51621">
    <property type="entry name" value="Phosphoenolpyruvate/pyruvate domain"/>
    <property type="match status" value="1"/>
</dbReference>
<evidence type="ECO:0000256" key="16">
    <source>
        <dbReference type="ARBA" id="ARBA00033235"/>
    </source>
</evidence>
<accession>A0A3R6HFR4</accession>
<dbReference type="InterPro" id="IPR000121">
    <property type="entry name" value="PEP_util_C"/>
</dbReference>
<comment type="similarity">
    <text evidence="5 17">Belongs to the PEP-utilizing enzyme family.</text>
</comment>
<evidence type="ECO:0000259" key="22">
    <source>
        <dbReference type="Pfam" id="PF00391"/>
    </source>
</evidence>
<dbReference type="InterPro" id="IPR023151">
    <property type="entry name" value="PEP_util_CS"/>
</dbReference>
<keyword evidence="11 17" id="KW-0808">Transferase</keyword>
<keyword evidence="8 17" id="KW-0813">Transport</keyword>
<dbReference type="EMBL" id="QSHO01000004">
    <property type="protein sequence ID" value="RHC18519.1"/>
    <property type="molecule type" value="Genomic_DNA"/>
</dbReference>
<evidence type="ECO:0000256" key="21">
    <source>
        <dbReference type="SAM" id="Coils"/>
    </source>
</evidence>
<organism evidence="25 26">
    <name type="scientific">Roseburia intestinalis</name>
    <dbReference type="NCBI Taxonomy" id="166486"/>
    <lineage>
        <taxon>Bacteria</taxon>
        <taxon>Bacillati</taxon>
        <taxon>Bacillota</taxon>
        <taxon>Clostridia</taxon>
        <taxon>Lachnospirales</taxon>
        <taxon>Lachnospiraceae</taxon>
        <taxon>Roseburia</taxon>
    </lineage>
</organism>
<gene>
    <name evidence="25" type="primary">ptsP</name>
    <name evidence="25" type="ORF">DW856_06105</name>
</gene>
<evidence type="ECO:0000256" key="4">
    <source>
        <dbReference type="ARBA" id="ARBA00004496"/>
    </source>
</evidence>
<feature type="binding site" evidence="20">
    <location>
        <position position="432"/>
    </location>
    <ligand>
        <name>Mg(2+)</name>
        <dbReference type="ChEBI" id="CHEBI:18420"/>
    </ligand>
</feature>
<dbReference type="Gene3D" id="3.50.30.10">
    <property type="entry name" value="Phosphohistidine domain"/>
    <property type="match status" value="1"/>
</dbReference>
<dbReference type="PANTHER" id="PTHR46244">
    <property type="entry name" value="PHOSPHOENOLPYRUVATE-PROTEIN PHOSPHOTRANSFERASE"/>
    <property type="match status" value="1"/>
</dbReference>
<feature type="domain" description="PEP-utilising enzyme mobile" evidence="22">
    <location>
        <begin position="156"/>
        <end position="224"/>
    </location>
</feature>
<dbReference type="InterPro" id="IPR036618">
    <property type="entry name" value="PtsI_HPr-bd_sf"/>
</dbReference>
<protein>
    <recommendedName>
        <fullName evidence="7 17">Phosphoenolpyruvate-protein phosphotransferase</fullName>
        <ecNumber evidence="6 17">2.7.3.9</ecNumber>
    </recommendedName>
    <alternativeName>
        <fullName evidence="16 17">Phosphotransferase system, enzyme I</fullName>
    </alternativeName>
</protein>
<dbReference type="InterPro" id="IPR040442">
    <property type="entry name" value="Pyrv_kinase-like_dom_sf"/>
</dbReference>
<dbReference type="GO" id="GO:0009401">
    <property type="term" value="P:phosphoenolpyruvate-dependent sugar phosphotransferase system"/>
    <property type="evidence" value="ECO:0007669"/>
    <property type="project" value="UniProtKB-KW"/>
</dbReference>
<dbReference type="InterPro" id="IPR008279">
    <property type="entry name" value="PEP-util_enz_mobile_dom"/>
</dbReference>
<evidence type="ECO:0000256" key="12">
    <source>
        <dbReference type="ARBA" id="ARBA00022683"/>
    </source>
</evidence>
<keyword evidence="9 17" id="KW-0963">Cytoplasm</keyword>
<evidence type="ECO:0000256" key="10">
    <source>
        <dbReference type="ARBA" id="ARBA00022597"/>
    </source>
</evidence>
<feature type="binding site" evidence="19">
    <location>
        <position position="466"/>
    </location>
    <ligand>
        <name>phosphoenolpyruvate</name>
        <dbReference type="ChEBI" id="CHEBI:58702"/>
    </ligand>
</feature>
<evidence type="ECO:0000313" key="25">
    <source>
        <dbReference type="EMBL" id="RHC18519.1"/>
    </source>
</evidence>
<dbReference type="AlphaFoldDB" id="A0A3R6HFR4"/>
<dbReference type="Gene3D" id="3.20.20.60">
    <property type="entry name" value="Phosphoenolpyruvate-binding domains"/>
    <property type="match status" value="1"/>
</dbReference>
<evidence type="ECO:0000256" key="6">
    <source>
        <dbReference type="ARBA" id="ARBA00012232"/>
    </source>
</evidence>
<evidence type="ECO:0000256" key="15">
    <source>
        <dbReference type="ARBA" id="ARBA00022842"/>
    </source>
</evidence>
<dbReference type="InterPro" id="IPR006318">
    <property type="entry name" value="PTS_EI-like"/>
</dbReference>
<name>A0A3R6HFR4_9FIRM</name>
<feature type="active site" description="Proton donor" evidence="18">
    <location>
        <position position="503"/>
    </location>
</feature>
<comment type="catalytic activity">
    <reaction evidence="1 17">
        <text>L-histidyl-[protein] + phosphoenolpyruvate = N(pros)-phospho-L-histidyl-[protein] + pyruvate</text>
        <dbReference type="Rhea" id="RHEA:23880"/>
        <dbReference type="Rhea" id="RHEA-COMP:9745"/>
        <dbReference type="Rhea" id="RHEA-COMP:9746"/>
        <dbReference type="ChEBI" id="CHEBI:15361"/>
        <dbReference type="ChEBI" id="CHEBI:29979"/>
        <dbReference type="ChEBI" id="CHEBI:58702"/>
        <dbReference type="ChEBI" id="CHEBI:64837"/>
        <dbReference type="EC" id="2.7.3.9"/>
    </reaction>
</comment>
<reference evidence="25 26" key="1">
    <citation type="submission" date="2018-08" db="EMBL/GenBank/DDBJ databases">
        <title>A genome reference for cultivated species of the human gut microbiota.</title>
        <authorList>
            <person name="Zou Y."/>
            <person name="Xue W."/>
            <person name="Luo G."/>
        </authorList>
    </citation>
    <scope>NUCLEOTIDE SEQUENCE [LARGE SCALE GENOMIC DNA]</scope>
    <source>
        <strain evidence="25 26">AM37-1AC</strain>
    </source>
</reference>
<feature type="binding site" evidence="19">
    <location>
        <position position="298"/>
    </location>
    <ligand>
        <name>phosphoenolpyruvate</name>
        <dbReference type="ChEBI" id="CHEBI:58702"/>
    </ligand>
</feature>
<evidence type="ECO:0000256" key="18">
    <source>
        <dbReference type="PIRSR" id="PIRSR000732-1"/>
    </source>
</evidence>
<evidence type="ECO:0000256" key="17">
    <source>
        <dbReference type="PIRNR" id="PIRNR000732"/>
    </source>
</evidence>
<dbReference type="GO" id="GO:0046872">
    <property type="term" value="F:metal ion binding"/>
    <property type="evidence" value="ECO:0007669"/>
    <property type="project" value="UniProtKB-KW"/>
</dbReference>
<evidence type="ECO:0000256" key="5">
    <source>
        <dbReference type="ARBA" id="ARBA00007837"/>
    </source>
</evidence>
<evidence type="ECO:0000256" key="11">
    <source>
        <dbReference type="ARBA" id="ARBA00022679"/>
    </source>
</evidence>
<feature type="domain" description="Phosphotransferase system enzyme I N-terminal" evidence="24">
    <location>
        <begin position="9"/>
        <end position="130"/>
    </location>
</feature>
<keyword evidence="12 17" id="KW-0598">Phosphotransferase system</keyword>
<dbReference type="Pfam" id="PF05524">
    <property type="entry name" value="PEP-utilisers_N"/>
    <property type="match status" value="1"/>
</dbReference>
<feature type="binding site" evidence="20">
    <location>
        <position position="456"/>
    </location>
    <ligand>
        <name>Mg(2+)</name>
        <dbReference type="ChEBI" id="CHEBI:18420"/>
    </ligand>
</feature>
<comment type="cofactor">
    <cofactor evidence="2 17 20">
        <name>Mg(2+)</name>
        <dbReference type="ChEBI" id="CHEBI:18420"/>
    </cofactor>
</comment>
<evidence type="ECO:0000256" key="20">
    <source>
        <dbReference type="PIRSR" id="PIRSR000732-3"/>
    </source>
</evidence>
<dbReference type="Pfam" id="PF00391">
    <property type="entry name" value="PEP-utilizers"/>
    <property type="match status" value="1"/>
</dbReference>
<dbReference type="SUPFAM" id="SSF52009">
    <property type="entry name" value="Phosphohistidine domain"/>
    <property type="match status" value="1"/>
</dbReference>
<keyword evidence="10 17" id="KW-0762">Sugar transport</keyword>
<dbReference type="GO" id="GO:0008965">
    <property type="term" value="F:phosphoenolpyruvate-protein phosphotransferase activity"/>
    <property type="evidence" value="ECO:0007669"/>
    <property type="project" value="UniProtKB-EC"/>
</dbReference>
<dbReference type="InterPro" id="IPR008731">
    <property type="entry name" value="PTS_EIN"/>
</dbReference>
<keyword evidence="14 17" id="KW-0418">Kinase</keyword>
<feature type="domain" description="PEP-utilising enzyme C-terminal" evidence="23">
    <location>
        <begin position="255"/>
        <end position="542"/>
    </location>
</feature>
<keyword evidence="21" id="KW-0175">Coiled coil</keyword>
<evidence type="ECO:0000256" key="1">
    <source>
        <dbReference type="ARBA" id="ARBA00000683"/>
    </source>
</evidence>
<proteinExistence type="inferred from homology"/>
<keyword evidence="15 17" id="KW-0460">Magnesium</keyword>
<feature type="active site" description="Tele-phosphohistidine intermediate" evidence="18">
    <location>
        <position position="192"/>
    </location>
</feature>
<comment type="function">
    <text evidence="3 17">General (non sugar-specific) component of the phosphoenolpyruvate-dependent sugar phosphotransferase system (sugar PTS). This major carbohydrate active-transport system catalyzes the phosphorylation of incoming sugar substrates concomitantly with their translocation across the cell membrane. Enzyme I transfers the phosphoryl group from phosphoenolpyruvate (PEP) to the phosphoryl carrier protein (HPr).</text>
</comment>
<keyword evidence="13 17" id="KW-0479">Metal-binding</keyword>
<comment type="subcellular location">
    <subcellularLocation>
        <location evidence="4 17">Cytoplasm</location>
    </subcellularLocation>
</comment>
<dbReference type="PANTHER" id="PTHR46244:SF3">
    <property type="entry name" value="PHOSPHOENOLPYRUVATE-PROTEIN PHOSPHOTRANSFERASE"/>
    <property type="match status" value="1"/>
</dbReference>
<dbReference type="InterPro" id="IPR024692">
    <property type="entry name" value="PTS_EI"/>
</dbReference>
<dbReference type="InterPro" id="IPR036637">
    <property type="entry name" value="Phosphohistidine_dom_sf"/>
</dbReference>
<evidence type="ECO:0000256" key="2">
    <source>
        <dbReference type="ARBA" id="ARBA00001946"/>
    </source>
</evidence>
<dbReference type="PROSITE" id="PS00742">
    <property type="entry name" value="PEP_ENZYMES_2"/>
    <property type="match status" value="1"/>
</dbReference>
<dbReference type="GO" id="GO:0016301">
    <property type="term" value="F:kinase activity"/>
    <property type="evidence" value="ECO:0007669"/>
    <property type="project" value="UniProtKB-KW"/>
</dbReference>
<evidence type="ECO:0000256" key="14">
    <source>
        <dbReference type="ARBA" id="ARBA00022777"/>
    </source>
</evidence>
<feature type="coiled-coil region" evidence="21">
    <location>
        <begin position="234"/>
        <end position="264"/>
    </location>
</feature>
<evidence type="ECO:0000259" key="24">
    <source>
        <dbReference type="Pfam" id="PF05524"/>
    </source>
</evidence>
<keyword evidence="25" id="KW-0670">Pyruvate</keyword>
<evidence type="ECO:0000256" key="3">
    <source>
        <dbReference type="ARBA" id="ARBA00002728"/>
    </source>
</evidence>
<evidence type="ECO:0000259" key="23">
    <source>
        <dbReference type="Pfam" id="PF02896"/>
    </source>
</evidence>
<evidence type="ECO:0000256" key="8">
    <source>
        <dbReference type="ARBA" id="ARBA00022448"/>
    </source>
</evidence>
<dbReference type="GO" id="GO:0005737">
    <property type="term" value="C:cytoplasm"/>
    <property type="evidence" value="ECO:0007669"/>
    <property type="project" value="UniProtKB-SubCell"/>
</dbReference>
<evidence type="ECO:0000256" key="19">
    <source>
        <dbReference type="PIRSR" id="PIRSR000732-2"/>
    </source>
</evidence>
<comment type="caution">
    <text evidence="25">The sequence shown here is derived from an EMBL/GenBank/DDBJ whole genome shotgun (WGS) entry which is preliminary data.</text>
</comment>
<evidence type="ECO:0000256" key="13">
    <source>
        <dbReference type="ARBA" id="ARBA00022723"/>
    </source>
</evidence>
<dbReference type="NCBIfam" id="TIGR01417">
    <property type="entry name" value="PTS_I_fam"/>
    <property type="match status" value="1"/>
</dbReference>
<sequence length="546" mass="60860">MEVTGMELHGKSVFGGIAMGRLSVYHKTDNAVKRTKITDIEAEKKRFEDAKEEAKRQLGVFYEKAVREVGEVNAAIFEMHQMMLDDLDYVESIINMIETQQVNAEFAVASTGDNFAQMFAAMDDDYMRERAADVKDISNRVISILQGNGDAGLSGDEPFILLADDLAPSETVQLDKSKVLAFVTRHGSTNSHTAILARTMNIPALIGVDFPEEGVDGQFGIVDGFDAKFFVEPDEDTKAEYRKLKEENEQKKRLLQELKGKENITRDGTKINLYANIGGVSDVANVLANDAGGIGLFRSEFLYLESEDYPTEEAQFAAYKTVAENMAGKKVIIRTLDIGADKQVGYFGLEKEENPAMGYRAIRICLDRTEIFKTQLRAIYRASYYGTIAIMFPMIISVNEVKKIKEIIAEVKAGLDADGIPYKDVELGIMIETPAAVMISDLLAKEVDFFSIGTNDLTQYTLAIDRQNPKLDNIYDSHHEAVLRMLKMVVDNGHKEGCWVGICGELGADETLTETFLRMGFDELSVSPSMILRIRDKIRNTDLSVK</sequence>